<keyword evidence="2" id="KW-1185">Reference proteome</keyword>
<dbReference type="RefSeq" id="WP_036803726.1">
    <property type="nucleotide sequence ID" value="NZ_CP051177.1"/>
</dbReference>
<dbReference type="Proteomes" id="UP000509222">
    <property type="component" value="Chromosome"/>
</dbReference>
<gene>
    <name evidence="1" type="ORF">HF394_11595</name>
</gene>
<accession>A0A7H8QCA3</accession>
<evidence type="ECO:0000313" key="2">
    <source>
        <dbReference type="Proteomes" id="UP000509222"/>
    </source>
</evidence>
<protein>
    <submittedName>
        <fullName evidence="1">Uncharacterized protein</fullName>
    </submittedName>
</protein>
<name>A0A7H8QCA3_9BACL</name>
<dbReference type="AlphaFoldDB" id="A0A7H8QCA3"/>
<proteinExistence type="predicted"/>
<reference evidence="2" key="1">
    <citation type="submission" date="2020-06" db="EMBL/GenBank/DDBJ databases">
        <title>Isolation of Planomicrobium glaciei.</title>
        <authorList>
            <person name="Malisova L."/>
            <person name="Safrankova R."/>
            <person name="Jakubu V."/>
            <person name="Spanelova P."/>
        </authorList>
    </citation>
    <scope>NUCLEOTIDE SEQUENCE [LARGE SCALE GENOMIC DNA]</scope>
    <source>
        <strain evidence="2">NRL-ATB46093</strain>
    </source>
</reference>
<dbReference type="EMBL" id="CP051177">
    <property type="protein sequence ID" value="QKX51182.1"/>
    <property type="molecule type" value="Genomic_DNA"/>
</dbReference>
<sequence length="151" mass="17431">MIEKLLKDQAAPAYFVYLTNGANPFPKVAQTIPEIFHNLREEAPMGYTALWLLKRIGLATENQQSYFSENDVLTSEDTKHPNEQHPYITFRFVQINGTSPMYTSQGAVANHSSYEEAASYAAEELKKSKERYPERDFQILIARLIEQMNWH</sequence>
<evidence type="ECO:0000313" key="1">
    <source>
        <dbReference type="EMBL" id="QKX51182.1"/>
    </source>
</evidence>
<organism evidence="1 2">
    <name type="scientific">Planococcus glaciei</name>
    <dbReference type="NCBI Taxonomy" id="459472"/>
    <lineage>
        <taxon>Bacteria</taxon>
        <taxon>Bacillati</taxon>
        <taxon>Bacillota</taxon>
        <taxon>Bacilli</taxon>
        <taxon>Bacillales</taxon>
        <taxon>Caryophanaceae</taxon>
        <taxon>Planococcus</taxon>
    </lineage>
</organism>